<organism evidence="1 2">
    <name type="scientific">Bartonella koehlerae C-29</name>
    <dbReference type="NCBI Taxonomy" id="1134510"/>
    <lineage>
        <taxon>Bacteria</taxon>
        <taxon>Pseudomonadati</taxon>
        <taxon>Pseudomonadota</taxon>
        <taxon>Alphaproteobacteria</taxon>
        <taxon>Hyphomicrobiales</taxon>
        <taxon>Bartonellaceae</taxon>
        <taxon>Bartonella</taxon>
    </lineage>
</organism>
<evidence type="ECO:0000313" key="2">
    <source>
        <dbReference type="Proteomes" id="UP000027015"/>
    </source>
</evidence>
<protein>
    <submittedName>
        <fullName evidence="1">Uncharacterized protein</fullName>
    </submittedName>
</protein>
<dbReference type="HOGENOM" id="CLU_2767485_0_0_5"/>
<reference evidence="1 2" key="1">
    <citation type="submission" date="2012-04" db="EMBL/GenBank/DDBJ databases">
        <title>The Genome Sequence of Bartonella koehlerae C-29.</title>
        <authorList>
            <consortium name="The Broad Institute Genome Sequencing Platform"/>
            <consortium name="The Broad Institute Genome Sequencing Center for Infectious Disease"/>
            <person name="Feldgarden M."/>
            <person name="Kirby J."/>
            <person name="Kosoy M."/>
            <person name="Birtles R."/>
            <person name="Probert W.S."/>
            <person name="Chiaraviglio L."/>
            <person name="Walker B."/>
            <person name="Young S.K."/>
            <person name="Zeng Q."/>
            <person name="Gargeya S."/>
            <person name="Fitzgerald M."/>
            <person name="Haas B."/>
            <person name="Abouelleil A."/>
            <person name="Alvarado L."/>
            <person name="Arachchi H.M."/>
            <person name="Berlin A.M."/>
            <person name="Chapman S.B."/>
            <person name="Goldberg J."/>
            <person name="Griggs A."/>
            <person name="Gujja S."/>
            <person name="Hansen M."/>
            <person name="Howarth C."/>
            <person name="Imamovic A."/>
            <person name="Larimer J."/>
            <person name="McCowen C."/>
            <person name="Montmayeur A."/>
            <person name="Murphy C."/>
            <person name="Neiman D."/>
            <person name="Pearson M."/>
            <person name="Priest M."/>
            <person name="Roberts A."/>
            <person name="Saif S."/>
            <person name="Shea T."/>
            <person name="Sisk P."/>
            <person name="Sykes S."/>
            <person name="Wortman J."/>
            <person name="Nusbaum C."/>
            <person name="Birren B."/>
        </authorList>
    </citation>
    <scope>NUCLEOTIDE SEQUENCE [LARGE SCALE GENOMIC DNA]</scope>
    <source>
        <strain evidence="1 2">C-29</strain>
    </source>
</reference>
<dbReference type="AlphaFoldDB" id="A0A067WAT6"/>
<gene>
    <name evidence="1" type="ORF">O9A_00211</name>
</gene>
<dbReference type="PATRIC" id="fig|1134510.3.peg.272"/>
<keyword evidence="2" id="KW-1185">Reference proteome</keyword>
<accession>A0A067WAT6</accession>
<proteinExistence type="predicted"/>
<dbReference type="RefSeq" id="WP_034457924.1">
    <property type="nucleotide sequence ID" value="NZ_CADEAH010000002.1"/>
</dbReference>
<sequence length="69" mass="7679">MAFTLPPHGRRREGGVGALRDAFIKSRNIFPVHYRSYGVVISNKALVFSMVCKSISKSNAAACLRQRLK</sequence>
<evidence type="ECO:0000313" key="1">
    <source>
        <dbReference type="EMBL" id="KEC55986.1"/>
    </source>
</evidence>
<name>A0A067WAT6_9HYPH</name>
<comment type="caution">
    <text evidence="1">The sequence shown here is derived from an EMBL/GenBank/DDBJ whole genome shotgun (WGS) entry which is preliminary data.</text>
</comment>
<dbReference type="EMBL" id="AHPL01000003">
    <property type="protein sequence ID" value="KEC55986.1"/>
    <property type="molecule type" value="Genomic_DNA"/>
</dbReference>
<dbReference type="Proteomes" id="UP000027015">
    <property type="component" value="Unassembled WGS sequence"/>
</dbReference>